<keyword evidence="1" id="KW-0175">Coiled coil</keyword>
<feature type="compositionally biased region" description="Polar residues" evidence="2">
    <location>
        <begin position="145"/>
        <end position="156"/>
    </location>
</feature>
<feature type="region of interest" description="Disordered" evidence="2">
    <location>
        <begin position="1"/>
        <end position="35"/>
    </location>
</feature>
<accession>A0AAN8FMN5</accession>
<dbReference type="Pfam" id="PF08524">
    <property type="entry name" value="rRNA_processing"/>
    <property type="match status" value="1"/>
</dbReference>
<feature type="compositionally biased region" description="Polar residues" evidence="2">
    <location>
        <begin position="360"/>
        <end position="371"/>
    </location>
</feature>
<feature type="compositionally biased region" description="Polar residues" evidence="2">
    <location>
        <begin position="175"/>
        <end position="184"/>
    </location>
</feature>
<gene>
    <name evidence="3" type="ORF">GCK32_004406</name>
</gene>
<dbReference type="Proteomes" id="UP001331761">
    <property type="component" value="Unassembled WGS sequence"/>
</dbReference>
<feature type="coiled-coil region" evidence="1">
    <location>
        <begin position="419"/>
        <end position="446"/>
    </location>
</feature>
<proteinExistence type="predicted"/>
<dbReference type="AlphaFoldDB" id="A0AAN8FMN5"/>
<feature type="region of interest" description="Disordered" evidence="2">
    <location>
        <begin position="111"/>
        <end position="382"/>
    </location>
</feature>
<evidence type="ECO:0000313" key="4">
    <source>
        <dbReference type="Proteomes" id="UP001331761"/>
    </source>
</evidence>
<evidence type="ECO:0000313" key="3">
    <source>
        <dbReference type="EMBL" id="KAK5982091.1"/>
    </source>
</evidence>
<feature type="compositionally biased region" description="Low complexity" evidence="2">
    <location>
        <begin position="221"/>
        <end position="237"/>
    </location>
</feature>
<feature type="non-terminal residue" evidence="3">
    <location>
        <position position="447"/>
    </location>
</feature>
<evidence type="ECO:0000256" key="1">
    <source>
        <dbReference type="SAM" id="Coils"/>
    </source>
</evidence>
<feature type="compositionally biased region" description="Basic and acidic residues" evidence="2">
    <location>
        <begin position="129"/>
        <end position="138"/>
    </location>
</feature>
<evidence type="ECO:0000256" key="2">
    <source>
        <dbReference type="SAM" id="MobiDB-lite"/>
    </source>
</evidence>
<dbReference type="InterPro" id="IPR013730">
    <property type="entry name" value="Fyv7/TAP26"/>
</dbReference>
<protein>
    <submittedName>
        <fullName evidence="3">Uncharacterized protein</fullName>
    </submittedName>
</protein>
<dbReference type="EMBL" id="WIXE01005561">
    <property type="protein sequence ID" value="KAK5982091.1"/>
    <property type="molecule type" value="Genomic_DNA"/>
</dbReference>
<keyword evidence="4" id="KW-1185">Reference proteome</keyword>
<dbReference type="PRINTS" id="PR01854">
    <property type="entry name" value="BR22PROTEIN"/>
</dbReference>
<sequence>MKKEKSRNAVVTGAQEADVNAPGSSSSFTRPKRREKISAYEQAKKVYERIQQQKAQEKVARQLEREKRQAVLEKYLRSKKQMNKALRKCNKKGQPNLGAQMEVLLKKIEKKMSEEQRKPPSGRPFRFLRRGEGLKTKIEYPVLRGSSTKPQSQQSYRRPPLGDIGYGDDIAGTEDGNQQRQNAELNEDLDWQTPSIPRTVRTADSGFHQEGENLANDDETPSTSSSTSQEDSPTPSSVAQTNIDLRKGKVLPLQQWARRKNYSFSAPTVASPSPMLASTPHPESEVNSPDSREPVPALETSILGDVTNANDSPESPSPREDADDNSPLQENHKPPQASRHVRSSAPPHPRHHQAKENNVRHPTTAQFTTPSVHGVHRPERNHAVRDAPHYADVERKLVEQLRNAIAHLDLADMEQQMRTKELEKAYQRFREDVREFEAEKETERERV</sequence>
<feature type="compositionally biased region" description="Polar residues" evidence="2">
    <location>
        <begin position="262"/>
        <end position="271"/>
    </location>
</feature>
<reference evidence="3 4" key="1">
    <citation type="submission" date="2019-10" db="EMBL/GenBank/DDBJ databases">
        <title>Assembly and Annotation for the nematode Trichostrongylus colubriformis.</title>
        <authorList>
            <person name="Martin J."/>
        </authorList>
    </citation>
    <scope>NUCLEOTIDE SEQUENCE [LARGE SCALE GENOMIC DNA]</scope>
    <source>
        <strain evidence="3">G859</strain>
        <tissue evidence="3">Whole worm</tissue>
    </source>
</reference>
<organism evidence="3 4">
    <name type="scientific">Trichostrongylus colubriformis</name>
    <name type="common">Black scour worm</name>
    <dbReference type="NCBI Taxonomy" id="6319"/>
    <lineage>
        <taxon>Eukaryota</taxon>
        <taxon>Metazoa</taxon>
        <taxon>Ecdysozoa</taxon>
        <taxon>Nematoda</taxon>
        <taxon>Chromadorea</taxon>
        <taxon>Rhabditida</taxon>
        <taxon>Rhabditina</taxon>
        <taxon>Rhabditomorpha</taxon>
        <taxon>Strongyloidea</taxon>
        <taxon>Trichostrongylidae</taxon>
        <taxon>Trichostrongylus</taxon>
    </lineage>
</organism>
<comment type="caution">
    <text evidence="3">The sequence shown here is derived from an EMBL/GenBank/DDBJ whole genome shotgun (WGS) entry which is preliminary data.</text>
</comment>
<name>A0AAN8FMN5_TRICO</name>